<feature type="domain" description="NolW-like" evidence="14">
    <location>
        <begin position="191"/>
        <end position="251"/>
    </location>
</feature>
<feature type="domain" description="Type II/III secretion system secretin-like" evidence="13">
    <location>
        <begin position="469"/>
        <end position="632"/>
    </location>
</feature>
<evidence type="ECO:0000256" key="6">
    <source>
        <dbReference type="ARBA" id="ARBA00022729"/>
    </source>
</evidence>
<feature type="chain" id="PRO_5045114705" evidence="12">
    <location>
        <begin position="33"/>
        <end position="692"/>
    </location>
</feature>
<evidence type="ECO:0000259" key="15">
    <source>
        <dbReference type="Pfam" id="PF21305"/>
    </source>
</evidence>
<comment type="caution">
    <text evidence="16">The sequence shown here is derived from an EMBL/GenBank/DDBJ whole genome shotgun (WGS) entry which is preliminary data.</text>
</comment>
<dbReference type="PANTHER" id="PTHR30332">
    <property type="entry name" value="PROBABLE GENERAL SECRETION PATHWAY PROTEIN D"/>
    <property type="match status" value="1"/>
</dbReference>
<proteinExistence type="inferred from homology"/>
<evidence type="ECO:0000256" key="10">
    <source>
        <dbReference type="RuleBase" id="RU004004"/>
    </source>
</evidence>
<dbReference type="InterPro" id="IPR049371">
    <property type="entry name" value="GspD-like_N0"/>
</dbReference>
<gene>
    <name evidence="16" type="primary">gspD</name>
    <name evidence="16" type="ORF">GCM10009093_26030</name>
</gene>
<evidence type="ECO:0000256" key="4">
    <source>
        <dbReference type="ARBA" id="ARBA00022452"/>
    </source>
</evidence>
<evidence type="ECO:0000313" key="16">
    <source>
        <dbReference type="EMBL" id="GAA0398218.1"/>
    </source>
</evidence>
<dbReference type="InterPro" id="IPR050810">
    <property type="entry name" value="Bact_Secretion_Sys_Channel"/>
</dbReference>
<dbReference type="Gene3D" id="3.30.1370.120">
    <property type="match status" value="3"/>
</dbReference>
<evidence type="ECO:0000256" key="8">
    <source>
        <dbReference type="ARBA" id="ARBA00023136"/>
    </source>
</evidence>
<dbReference type="EMBL" id="BAAAEJ010000009">
    <property type="protein sequence ID" value="GAA0398218.1"/>
    <property type="molecule type" value="Genomic_DNA"/>
</dbReference>
<dbReference type="Pfam" id="PF21305">
    <property type="entry name" value="type_II_gspD_N0"/>
    <property type="match status" value="1"/>
</dbReference>
<feature type="region of interest" description="Disordered" evidence="11">
    <location>
        <begin position="282"/>
        <end position="328"/>
    </location>
</feature>
<keyword evidence="17" id="KW-1185">Reference proteome</keyword>
<dbReference type="InterPro" id="IPR013356">
    <property type="entry name" value="T2SS_GspD"/>
</dbReference>
<feature type="domain" description="GspD-like N0" evidence="15">
    <location>
        <begin position="38"/>
        <end position="108"/>
    </location>
</feature>
<keyword evidence="8" id="KW-0472">Membrane</keyword>
<dbReference type="InterPro" id="IPR001775">
    <property type="entry name" value="GspD/PilQ"/>
</dbReference>
<comment type="subcellular location">
    <subcellularLocation>
        <location evidence="1 10">Cell outer membrane</location>
    </subcellularLocation>
</comment>
<evidence type="ECO:0000256" key="12">
    <source>
        <dbReference type="SAM" id="SignalP"/>
    </source>
</evidence>
<feature type="compositionally biased region" description="Low complexity" evidence="11">
    <location>
        <begin position="300"/>
        <end position="317"/>
    </location>
</feature>
<evidence type="ECO:0000256" key="2">
    <source>
        <dbReference type="ARBA" id="ARBA00006980"/>
    </source>
</evidence>
<accession>A0ABN0YKC9</accession>
<evidence type="ECO:0000256" key="1">
    <source>
        <dbReference type="ARBA" id="ARBA00004442"/>
    </source>
</evidence>
<sequence>MTRRSRLLLPSVLVLALAAQMPVTGLTSAAMAQERQTLNVQNADIRAFVQDVGRRTGRTFIVDPAVTGTVTVSSPRPLTSAQLFELFLSTLRANDLVVNQTGAGAYRISPAAGAAQGPSGVGVGRFVTEVFTLRHIDAASAAETIRPLVGGEGQVLPNAAANNVVVADYADNMGRIRALVSRIDVDRSDYQVIALENASAREIANVLQQVLGQNANITVTPVQSSNSVVLRGDARQLERVKGLVADLDGRSRANQDVTVIFLEHADAGQLLPVLQQIVGQPVEGNTQSSRTSALRNGGIARAASTADTARTAMASDAEQTGPIGSTTVTETGQRATIARFPGANALVISGPADLQRTLTDVIRRLDVRRQQVLIEAIVVELSDNAVRELGVQWVAAGEYGAGLTNYSDSSSPMLPILGGVASDKLDKDDPLREQLQNIALNGLLGANGFVGGLGGKRGDGLFGFIINAAKTDAGSNLLQTPSIMTLDNEEATFLVGQEVPITTGQTLLDGNSNPFTTTERKDIGVRLTVRPQINSGGSITLTLKQEVSAIDGVLTRSASDIVLDKRELETTLVVDDGDIAVAGGLLDQNERLQTTRVPGLGDVPVIGHLFRTTSRQGGRTNLMVFLRPTIIRTPEDAQGLSADRWGYMRAQQQAMHPDVEPSLDALLRDYMRTQPPAALTAPSSDTHDDNAR</sequence>
<dbReference type="RefSeq" id="WP_167178248.1">
    <property type="nucleotide sequence ID" value="NZ_BAAAEJ010000009.1"/>
</dbReference>
<reference evidence="16 17" key="1">
    <citation type="journal article" date="2019" name="Int. J. Syst. Evol. Microbiol.">
        <title>The Global Catalogue of Microorganisms (GCM) 10K type strain sequencing project: providing services to taxonomists for standard genome sequencing and annotation.</title>
        <authorList>
            <consortium name="The Broad Institute Genomics Platform"/>
            <consortium name="The Broad Institute Genome Sequencing Center for Infectious Disease"/>
            <person name="Wu L."/>
            <person name="Ma J."/>
        </authorList>
    </citation>
    <scope>NUCLEOTIDE SEQUENCE [LARGE SCALE GENOMIC DNA]</scope>
    <source>
        <strain evidence="16 17">JCM 13476</strain>
    </source>
</reference>
<evidence type="ECO:0000256" key="7">
    <source>
        <dbReference type="ARBA" id="ARBA00022927"/>
    </source>
</evidence>
<organism evidence="16 17">
    <name type="scientific">Brevundimonas terrae</name>
    <dbReference type="NCBI Taxonomy" id="363631"/>
    <lineage>
        <taxon>Bacteria</taxon>
        <taxon>Pseudomonadati</taxon>
        <taxon>Pseudomonadota</taxon>
        <taxon>Alphaproteobacteria</taxon>
        <taxon>Caulobacterales</taxon>
        <taxon>Caulobacteraceae</taxon>
        <taxon>Brevundimonas</taxon>
    </lineage>
</organism>
<evidence type="ECO:0000256" key="9">
    <source>
        <dbReference type="ARBA" id="ARBA00023237"/>
    </source>
</evidence>
<evidence type="ECO:0000259" key="13">
    <source>
        <dbReference type="Pfam" id="PF00263"/>
    </source>
</evidence>
<keyword evidence="6 12" id="KW-0732">Signal</keyword>
<feature type="compositionally biased region" description="Polar residues" evidence="11">
    <location>
        <begin position="283"/>
        <end position="294"/>
    </location>
</feature>
<comment type="similarity">
    <text evidence="2">Belongs to the bacterial secretin family. GSP D subfamily.</text>
</comment>
<evidence type="ECO:0000259" key="14">
    <source>
        <dbReference type="Pfam" id="PF03958"/>
    </source>
</evidence>
<keyword evidence="5" id="KW-0812">Transmembrane</keyword>
<keyword evidence="3 10" id="KW-0813">Transport</keyword>
<dbReference type="PRINTS" id="PR00811">
    <property type="entry name" value="BCTERIALGSPD"/>
</dbReference>
<dbReference type="InterPro" id="IPR038591">
    <property type="entry name" value="NolW-like_sf"/>
</dbReference>
<dbReference type="InterPro" id="IPR005644">
    <property type="entry name" value="NolW-like"/>
</dbReference>
<evidence type="ECO:0000313" key="17">
    <source>
        <dbReference type="Proteomes" id="UP001500791"/>
    </source>
</evidence>
<dbReference type="Pfam" id="PF03958">
    <property type="entry name" value="Secretin_N"/>
    <property type="match status" value="3"/>
</dbReference>
<feature type="signal peptide" evidence="12">
    <location>
        <begin position="1"/>
        <end position="32"/>
    </location>
</feature>
<dbReference type="Proteomes" id="UP001500791">
    <property type="component" value="Unassembled WGS sequence"/>
</dbReference>
<evidence type="ECO:0000256" key="3">
    <source>
        <dbReference type="ARBA" id="ARBA00022448"/>
    </source>
</evidence>
<dbReference type="InterPro" id="IPR004846">
    <property type="entry name" value="T2SS/T3SS_dom"/>
</dbReference>
<dbReference type="NCBIfam" id="TIGR02517">
    <property type="entry name" value="type_II_gspD"/>
    <property type="match status" value="1"/>
</dbReference>
<dbReference type="PANTHER" id="PTHR30332:SF24">
    <property type="entry name" value="SECRETIN GSPD-RELATED"/>
    <property type="match status" value="1"/>
</dbReference>
<keyword evidence="9" id="KW-0998">Cell outer membrane</keyword>
<evidence type="ECO:0000256" key="11">
    <source>
        <dbReference type="SAM" id="MobiDB-lite"/>
    </source>
</evidence>
<feature type="domain" description="NolW-like" evidence="14">
    <location>
        <begin position="128"/>
        <end position="187"/>
    </location>
</feature>
<keyword evidence="4" id="KW-1134">Transmembrane beta strand</keyword>
<feature type="domain" description="NolW-like" evidence="14">
    <location>
        <begin position="258"/>
        <end position="371"/>
    </location>
</feature>
<protein>
    <submittedName>
        <fullName evidence="16">Type II secretion system secretin GspD</fullName>
    </submittedName>
</protein>
<evidence type="ECO:0000256" key="5">
    <source>
        <dbReference type="ARBA" id="ARBA00022692"/>
    </source>
</evidence>
<dbReference type="Pfam" id="PF00263">
    <property type="entry name" value="Secretin"/>
    <property type="match status" value="1"/>
</dbReference>
<keyword evidence="7" id="KW-0653">Protein transport</keyword>
<name>A0ABN0YKC9_9CAUL</name>